<reference evidence="2 3" key="1">
    <citation type="submission" date="2021-06" db="EMBL/GenBank/DDBJ databases">
        <title>Caerostris darwini draft genome.</title>
        <authorList>
            <person name="Kono N."/>
            <person name="Arakawa K."/>
        </authorList>
    </citation>
    <scope>NUCLEOTIDE SEQUENCE [LARGE SCALE GENOMIC DNA]</scope>
</reference>
<accession>A0AAV4X1F7</accession>
<feature type="region of interest" description="Disordered" evidence="1">
    <location>
        <begin position="36"/>
        <end position="62"/>
    </location>
</feature>
<evidence type="ECO:0000256" key="1">
    <source>
        <dbReference type="SAM" id="MobiDB-lite"/>
    </source>
</evidence>
<dbReference type="EMBL" id="BPLQ01015430">
    <property type="protein sequence ID" value="GIY87995.1"/>
    <property type="molecule type" value="Genomic_DNA"/>
</dbReference>
<dbReference type="Proteomes" id="UP001054837">
    <property type="component" value="Unassembled WGS sequence"/>
</dbReference>
<keyword evidence="3" id="KW-1185">Reference proteome</keyword>
<proteinExistence type="predicted"/>
<evidence type="ECO:0000313" key="3">
    <source>
        <dbReference type="Proteomes" id="UP001054837"/>
    </source>
</evidence>
<evidence type="ECO:0000313" key="2">
    <source>
        <dbReference type="EMBL" id="GIY87995.1"/>
    </source>
</evidence>
<protein>
    <submittedName>
        <fullName evidence="2">Uncharacterized protein</fullName>
    </submittedName>
</protein>
<sequence length="103" mass="11703">MISKFVEIIILFQWHSILHDISVSMYFIRSRHVTNGPLTPRAPLTRDSPDVNVAPGNEDSGKTPAKNMSLLCYLSPFPPSHFLLLPEMNTCDLMIKNKSEYVK</sequence>
<dbReference type="AlphaFoldDB" id="A0AAV4X1F7"/>
<gene>
    <name evidence="2" type="ORF">CDAR_66551</name>
</gene>
<comment type="caution">
    <text evidence="2">The sequence shown here is derived from an EMBL/GenBank/DDBJ whole genome shotgun (WGS) entry which is preliminary data.</text>
</comment>
<name>A0AAV4X1F7_9ARAC</name>
<organism evidence="2 3">
    <name type="scientific">Caerostris darwini</name>
    <dbReference type="NCBI Taxonomy" id="1538125"/>
    <lineage>
        <taxon>Eukaryota</taxon>
        <taxon>Metazoa</taxon>
        <taxon>Ecdysozoa</taxon>
        <taxon>Arthropoda</taxon>
        <taxon>Chelicerata</taxon>
        <taxon>Arachnida</taxon>
        <taxon>Araneae</taxon>
        <taxon>Araneomorphae</taxon>
        <taxon>Entelegynae</taxon>
        <taxon>Araneoidea</taxon>
        <taxon>Araneidae</taxon>
        <taxon>Caerostris</taxon>
    </lineage>
</organism>